<evidence type="ECO:0000256" key="3">
    <source>
        <dbReference type="ARBA" id="ARBA00022676"/>
    </source>
</evidence>
<evidence type="ECO:0008006" key="14">
    <source>
        <dbReference type="Google" id="ProtNLM"/>
    </source>
</evidence>
<name>A0A8X7NJE7_CANPA</name>
<keyword evidence="10" id="KW-0175">Coiled coil</keyword>
<keyword evidence="5 11" id="KW-0812">Transmembrane</keyword>
<dbReference type="Proteomes" id="UP000590412">
    <property type="component" value="Unassembled WGS sequence"/>
</dbReference>
<sequence>MVVKSGVRWLRSISRRFLVITVIILVAILPIHLLFRNSDTGFPSLVGFIIPSPKKQPLLPKTTTTTTTTTTPSSHTAATALSPQAHLNNHNSQQLLVFPKNFQDEATYKQLYPIENKQVINYSGNNSALTYDQLKHATTPHKIHLFNSFTTNSKQCSKSMQSLDLTISENFIFDADFKSMVEILEQQLKSDPAFKHLDGFFQGKIPTMLKENTIGKHFYKFAGTSVWLKEYGVHLMVSRVLFSRRGLKWNPQISLLYAQVYDVNWQELTNVELVVPVMDTDGVTRVHENLKFPRFLPIPYYFDHQYTKRRWYGPEDTRIMLVENELQKEEPVVIFNAHQRNIHNYTRIDEDKSMQINFEFHRAMFIGWPFRYQLGKVNTDGISDSRFDNVKFTQVKEFRIAKKKRKAVEKNWTPFIIPKDRDSQSPGDKYIYLIYQWDNLEVLKCELQQFNNNEDGISNCEFIYKAKKSKKQSKVGPIRGGTEMIPYGSIDATYKDQNIWIGFLRAHIKHCGCGRSMYRPNFYIFTKSDTSDLFQVQYLSSSISFNIPVSGWRKHKVQCAARDPNVLIPNGVSLWEDDPITKKDVLGLTLSVADENNSILYIYGLKDIVKDLLNKKQQKETEGTSSNNGDGDADVDNEQLMKCVLDASIEFCKAYGDEQTKLGVTEDVLKKLEEEKKKLEEEKKKVVEDNKKLEEAVKEQKESKQRGD</sequence>
<organism evidence="12 13">
    <name type="scientific">Candida parapsilosis</name>
    <name type="common">Yeast</name>
    <dbReference type="NCBI Taxonomy" id="5480"/>
    <lineage>
        <taxon>Eukaryota</taxon>
        <taxon>Fungi</taxon>
        <taxon>Dikarya</taxon>
        <taxon>Ascomycota</taxon>
        <taxon>Saccharomycotina</taxon>
        <taxon>Pichiomycetes</taxon>
        <taxon>Debaryomycetaceae</taxon>
        <taxon>Candida/Lodderomyces clade</taxon>
        <taxon>Candida</taxon>
    </lineage>
</organism>
<dbReference type="Pfam" id="PF12141">
    <property type="entry name" value="BMT"/>
    <property type="match status" value="1"/>
</dbReference>
<protein>
    <recommendedName>
        <fullName evidence="14">Beta-mannosyltransferase</fullName>
    </recommendedName>
</protein>
<comment type="similarity">
    <text evidence="2">Belongs to the BMT family.</text>
</comment>
<gene>
    <name evidence="12" type="ORF">FOB60_005051</name>
</gene>
<evidence type="ECO:0000256" key="6">
    <source>
        <dbReference type="ARBA" id="ARBA00022968"/>
    </source>
</evidence>
<keyword evidence="9" id="KW-0961">Cell wall biogenesis/degradation</keyword>
<keyword evidence="4" id="KW-0808">Transferase</keyword>
<comment type="subcellular location">
    <subcellularLocation>
        <location evidence="1">Membrane</location>
        <topology evidence="1">Single-pass type II membrane protein</topology>
    </subcellularLocation>
</comment>
<feature type="transmembrane region" description="Helical" evidence="11">
    <location>
        <begin position="17"/>
        <end position="35"/>
    </location>
</feature>
<evidence type="ECO:0000256" key="2">
    <source>
        <dbReference type="ARBA" id="ARBA00009486"/>
    </source>
</evidence>
<dbReference type="AlphaFoldDB" id="A0A8X7NJE7"/>
<evidence type="ECO:0000313" key="12">
    <source>
        <dbReference type="EMBL" id="KAF6045479.1"/>
    </source>
</evidence>
<keyword evidence="8 11" id="KW-0472">Membrane</keyword>
<dbReference type="GO" id="GO:0016020">
    <property type="term" value="C:membrane"/>
    <property type="evidence" value="ECO:0007669"/>
    <property type="project" value="UniProtKB-SubCell"/>
</dbReference>
<comment type="caution">
    <text evidence="12">The sequence shown here is derived from an EMBL/GenBank/DDBJ whole genome shotgun (WGS) entry which is preliminary data.</text>
</comment>
<evidence type="ECO:0000313" key="13">
    <source>
        <dbReference type="Proteomes" id="UP000590412"/>
    </source>
</evidence>
<dbReference type="InterPro" id="IPR021988">
    <property type="entry name" value="BMT1"/>
</dbReference>
<dbReference type="EMBL" id="JABWAB010000009">
    <property type="protein sequence ID" value="KAF6045479.1"/>
    <property type="molecule type" value="Genomic_DNA"/>
</dbReference>
<evidence type="ECO:0000256" key="4">
    <source>
        <dbReference type="ARBA" id="ARBA00022679"/>
    </source>
</evidence>
<evidence type="ECO:0000256" key="10">
    <source>
        <dbReference type="SAM" id="Coils"/>
    </source>
</evidence>
<evidence type="ECO:0000256" key="1">
    <source>
        <dbReference type="ARBA" id="ARBA00004606"/>
    </source>
</evidence>
<evidence type="ECO:0000256" key="11">
    <source>
        <dbReference type="SAM" id="Phobius"/>
    </source>
</evidence>
<keyword evidence="6" id="KW-0735">Signal-anchor</keyword>
<accession>A0A8X7NJE7</accession>
<reference evidence="12" key="1">
    <citation type="submission" date="2020-03" db="EMBL/GenBank/DDBJ databases">
        <title>FDA dAtabase for Regulatory Grade micrObial Sequences (FDA-ARGOS): Supporting development and validation of Infectious Disease Dx tests.</title>
        <authorList>
            <person name="Campos J."/>
            <person name="Goldberg B."/>
            <person name="Tallon L."/>
            <person name="Sadzewicz L."/>
            <person name="Vavikolanu K."/>
            <person name="Mehta A."/>
            <person name="Aluvathingal J."/>
            <person name="Nadendla S."/>
            <person name="Nandy P."/>
            <person name="Geyer C."/>
            <person name="Yan Y."/>
            <person name="Sichtig H."/>
        </authorList>
    </citation>
    <scope>NUCLEOTIDE SEQUENCE [LARGE SCALE GENOMIC DNA]</scope>
    <source>
        <strain evidence="12">FDAARGOS_652</strain>
    </source>
</reference>
<evidence type="ECO:0000256" key="9">
    <source>
        <dbReference type="ARBA" id="ARBA00023316"/>
    </source>
</evidence>
<keyword evidence="7 11" id="KW-1133">Transmembrane helix</keyword>
<feature type="coiled-coil region" evidence="10">
    <location>
        <begin position="662"/>
        <end position="703"/>
    </location>
</feature>
<dbReference type="GO" id="GO:0071555">
    <property type="term" value="P:cell wall organization"/>
    <property type="evidence" value="ECO:0007669"/>
    <property type="project" value="UniProtKB-KW"/>
</dbReference>
<evidence type="ECO:0000256" key="8">
    <source>
        <dbReference type="ARBA" id="ARBA00023136"/>
    </source>
</evidence>
<keyword evidence="3" id="KW-0328">Glycosyltransferase</keyword>
<evidence type="ECO:0000256" key="5">
    <source>
        <dbReference type="ARBA" id="ARBA00022692"/>
    </source>
</evidence>
<dbReference type="GO" id="GO:0000030">
    <property type="term" value="F:mannosyltransferase activity"/>
    <property type="evidence" value="ECO:0007669"/>
    <property type="project" value="InterPro"/>
</dbReference>
<evidence type="ECO:0000256" key="7">
    <source>
        <dbReference type="ARBA" id="ARBA00022989"/>
    </source>
</evidence>
<proteinExistence type="inferred from homology"/>